<evidence type="ECO:0008006" key="3">
    <source>
        <dbReference type="Google" id="ProtNLM"/>
    </source>
</evidence>
<dbReference type="RefSeq" id="WP_044372420.1">
    <property type="nucleotide sequence ID" value="NZ_BMTG01000006.1"/>
</dbReference>
<gene>
    <name evidence="1" type="ORF">SGL43_06392</name>
</gene>
<evidence type="ECO:0000313" key="2">
    <source>
        <dbReference type="Proteomes" id="UP001154015"/>
    </source>
</evidence>
<accession>A0ABN8V936</accession>
<dbReference type="InterPro" id="IPR025363">
    <property type="entry name" value="DUF4267"/>
</dbReference>
<proteinExistence type="predicted"/>
<dbReference type="EMBL" id="CAKXYP010000024">
    <property type="protein sequence ID" value="CAH9419337.1"/>
    <property type="molecule type" value="Genomic_DNA"/>
</dbReference>
<organism evidence="1 2">
    <name type="scientific">Streptomyces globisporus</name>
    <dbReference type="NCBI Taxonomy" id="1908"/>
    <lineage>
        <taxon>Bacteria</taxon>
        <taxon>Bacillati</taxon>
        <taxon>Actinomycetota</taxon>
        <taxon>Actinomycetes</taxon>
        <taxon>Kitasatosporales</taxon>
        <taxon>Streptomycetaceae</taxon>
        <taxon>Streptomyces</taxon>
    </lineage>
</organism>
<evidence type="ECO:0000313" key="1">
    <source>
        <dbReference type="EMBL" id="CAH9419337.1"/>
    </source>
</evidence>
<comment type="caution">
    <text evidence="1">The sequence shown here is derived from an EMBL/GenBank/DDBJ whole genome shotgun (WGS) entry which is preliminary data.</text>
</comment>
<dbReference type="Pfam" id="PF14087">
    <property type="entry name" value="DUF4267"/>
    <property type="match status" value="1"/>
</dbReference>
<reference evidence="1" key="1">
    <citation type="submission" date="2022-03" db="EMBL/GenBank/DDBJ databases">
        <authorList>
            <person name="Leyn A S."/>
        </authorList>
    </citation>
    <scope>NUCLEOTIDE SEQUENCE</scope>
    <source>
        <strain evidence="1">Streptomyces globisporus 4-3</strain>
    </source>
</reference>
<sequence length="134" mass="13472">MEAGLVRWVGAATAVYGVGILVRPALMARPCGLDDEDGSVPAPAALLIRAMGVRDAAIGIAMMVAKDHSVRRAATACRVVADLGDAVLFGTQLPDPAARPKAAAVAGGWGALCAVAGLASDRARGRSAGSVHMK</sequence>
<name>A0ABN8V936_STRGL</name>
<protein>
    <recommendedName>
        <fullName evidence="3">DUF4267 domain-containing protein</fullName>
    </recommendedName>
</protein>
<keyword evidence="2" id="KW-1185">Reference proteome</keyword>
<dbReference type="Proteomes" id="UP001154015">
    <property type="component" value="Unassembled WGS sequence"/>
</dbReference>